<evidence type="ECO:0000313" key="2">
    <source>
        <dbReference type="EMBL" id="HJF71826.1"/>
    </source>
</evidence>
<evidence type="ECO:0000313" key="3">
    <source>
        <dbReference type="Proteomes" id="UP000742098"/>
    </source>
</evidence>
<protein>
    <submittedName>
        <fullName evidence="2">DUF3307 domain-containing protein</fullName>
    </submittedName>
</protein>
<evidence type="ECO:0000256" key="1">
    <source>
        <dbReference type="SAM" id="Phobius"/>
    </source>
</evidence>
<dbReference type="Proteomes" id="UP000742098">
    <property type="component" value="Unassembled WGS sequence"/>
</dbReference>
<dbReference type="AlphaFoldDB" id="A0A921KZH7"/>
<keyword evidence="1" id="KW-1133">Transmembrane helix</keyword>
<reference evidence="2" key="1">
    <citation type="journal article" date="2021" name="PeerJ">
        <title>Extensive microbial diversity within the chicken gut microbiome revealed by metagenomics and culture.</title>
        <authorList>
            <person name="Gilroy R."/>
            <person name="Ravi A."/>
            <person name="Getino M."/>
            <person name="Pursley I."/>
            <person name="Horton D.L."/>
            <person name="Alikhan N.F."/>
            <person name="Baker D."/>
            <person name="Gharbi K."/>
            <person name="Hall N."/>
            <person name="Watson M."/>
            <person name="Adriaenssens E.M."/>
            <person name="Foster-Nyarko E."/>
            <person name="Jarju S."/>
            <person name="Secka A."/>
            <person name="Antonio M."/>
            <person name="Oren A."/>
            <person name="Chaudhuri R.R."/>
            <person name="La Ragione R."/>
            <person name="Hildebrand F."/>
            <person name="Pallen M.J."/>
        </authorList>
    </citation>
    <scope>NUCLEOTIDE SEQUENCE</scope>
    <source>
        <strain evidence="2">6966</strain>
    </source>
</reference>
<dbReference type="EMBL" id="DYVS01000259">
    <property type="protein sequence ID" value="HJF71826.1"/>
    <property type="molecule type" value="Genomic_DNA"/>
</dbReference>
<feature type="transmembrane region" description="Helical" evidence="1">
    <location>
        <begin position="167"/>
        <end position="193"/>
    </location>
</feature>
<feature type="transmembrane region" description="Helical" evidence="1">
    <location>
        <begin position="84"/>
        <end position="106"/>
    </location>
</feature>
<keyword evidence="1" id="KW-0812">Transmembrane</keyword>
<keyword evidence="1" id="KW-0472">Membrane</keyword>
<proteinExistence type="predicted"/>
<accession>A0A921KZH7</accession>
<feature type="transmembrane region" description="Helical" evidence="1">
    <location>
        <begin position="37"/>
        <end position="64"/>
    </location>
</feature>
<feature type="transmembrane region" description="Helical" evidence="1">
    <location>
        <begin position="126"/>
        <end position="147"/>
    </location>
</feature>
<reference evidence="2" key="2">
    <citation type="submission" date="2021-09" db="EMBL/GenBank/DDBJ databases">
        <authorList>
            <person name="Gilroy R."/>
        </authorList>
    </citation>
    <scope>NUCLEOTIDE SEQUENCE</scope>
    <source>
        <strain evidence="2">6966</strain>
    </source>
</reference>
<dbReference type="Pfam" id="PF11750">
    <property type="entry name" value="DUF3307"/>
    <property type="match status" value="1"/>
</dbReference>
<organism evidence="2 3">
    <name type="scientific">Butyricimonas virosa</name>
    <dbReference type="NCBI Taxonomy" id="544645"/>
    <lineage>
        <taxon>Bacteria</taxon>
        <taxon>Pseudomonadati</taxon>
        <taxon>Bacteroidota</taxon>
        <taxon>Bacteroidia</taxon>
        <taxon>Bacteroidales</taxon>
        <taxon>Odoribacteraceae</taxon>
        <taxon>Butyricimonas</taxon>
    </lineage>
</organism>
<name>A0A921KZH7_9BACT</name>
<comment type="caution">
    <text evidence="2">The sequence shown here is derived from an EMBL/GenBank/DDBJ whole genome shotgun (WGS) entry which is preliminary data.</text>
</comment>
<gene>
    <name evidence="2" type="ORF">K8V05_13820</name>
</gene>
<feature type="transmembrane region" description="Helical" evidence="1">
    <location>
        <begin position="214"/>
        <end position="237"/>
    </location>
</feature>
<sequence>MEDFSQDILFRLIFSHMLVDFILQTDKIVKRKSDRKCVYHIIHSLVQALVAFVFVGCWHCWYVLPIIFGTHLLIDYWKVCQKNTLGIFIIDQVLHLLVIFSLWLLITRNYLLVMNALEILFKEKSFWIVLTGYMVILKPTSLALGLFTTRWRVNNTVSLSLQNAGKWIGYLERVLILTFVLIGRIEMIGFLLAAKSIFRFGELNKSKEIKTTEYVLIGTFASFTIAILLGLIMIRLIA</sequence>
<dbReference type="InterPro" id="IPR021737">
    <property type="entry name" value="Phage_phiKZ_Orf197"/>
</dbReference>